<evidence type="ECO:0000313" key="1">
    <source>
        <dbReference type="Ensembl" id="ENSOARP00020007947.2"/>
    </source>
</evidence>
<name>A0AC11B1K9_SHEEP</name>
<sequence>QEDHSAARSQSHRGPAALPGPSQGSGHHSSPAASPERHTPDTHRGVLGTEPVGRPGQPPSAGPAPGLQHPPPPPPALGELCPPRESQQPERPRTLPCCPRPRLWPSSAFCSACGGPCRQSSCPRSRPSASCIGPGVPTGSWRSCGRARWSGSARRSSAPSRRPVRSSATRRGRSGVASRAHWEGWSEAPAARRLPHRDVNACLGAHISRGFLLLPQRQFWVSYNDGDQCASSPCQNGGSCEDQLQAYICFCPDGFEGRNCETDKQSQLICANENGGCEQYCGADPGAGRFCWCHEGYALQADGVSCAPTVEYPCGKIPVLEKRNGSKPQGRIVGGHVCPRGECPWQAMLKLNGALLCGGTLVGPTWVVSAAHCFDRLRSWWNLTAVLGEHDLGLVEGPEQERRVARVIVPEQYVPGKTDHDVALLQLAQPVALSDHVAPLCLPDPDFADQTLAFVRFSAVSGWGQLLERGVTARRLMVVLVPRLLTQDCLQQSRQRPGGPAVTDNMFCAGHTDGSKDACKGDSGGPHATHFRGTWFLTGVVSWGEGCAAAGHFGVYTRLSRYTAWLQRLMGHPPPRRGFLRVPLLP</sequence>
<organism evidence="1">
    <name type="scientific">Ovis aries</name>
    <name type="common">Sheep</name>
    <dbReference type="NCBI Taxonomy" id="9940"/>
    <lineage>
        <taxon>Eukaryota</taxon>
        <taxon>Metazoa</taxon>
        <taxon>Chordata</taxon>
        <taxon>Craniata</taxon>
        <taxon>Vertebrata</taxon>
        <taxon>Euteleostomi</taxon>
        <taxon>Mammalia</taxon>
        <taxon>Eutheria</taxon>
        <taxon>Laurasiatheria</taxon>
        <taxon>Artiodactyla</taxon>
        <taxon>Ruminantia</taxon>
        <taxon>Pecora</taxon>
        <taxon>Bovidae</taxon>
        <taxon>Caprinae</taxon>
        <taxon>Ovis</taxon>
    </lineage>
</organism>
<reference evidence="1" key="1">
    <citation type="submission" date="2020-11" db="EMBL/GenBank/DDBJ databases">
        <authorList>
            <person name="Davenport K.M."/>
            <person name="Bickhart D.M."/>
            <person name="Smith T.P.L."/>
            <person name="Murdoch B.M."/>
            <person name="Rosen B.D."/>
        </authorList>
    </citation>
    <scope>NUCLEOTIDE SEQUENCE [LARGE SCALE GENOMIC DNA]</scope>
    <source>
        <strain evidence="1">OAR_USU_Benz2616</strain>
    </source>
</reference>
<reference evidence="1" key="2">
    <citation type="submission" date="2025-08" db="UniProtKB">
        <authorList>
            <consortium name="Ensembl"/>
        </authorList>
    </citation>
    <scope>IDENTIFICATION</scope>
</reference>
<gene>
    <name evidence="1" type="primary">F7</name>
</gene>
<reference evidence="1" key="3">
    <citation type="submission" date="2025-09" db="UniProtKB">
        <authorList>
            <consortium name="Ensembl"/>
        </authorList>
    </citation>
    <scope>IDENTIFICATION</scope>
</reference>
<proteinExistence type="predicted"/>
<accession>A0AC11B1K9</accession>
<dbReference type="Ensembl" id="ENSOART00020009610.2">
    <property type="protein sequence ID" value="ENSOARP00020007947.2"/>
    <property type="gene ID" value="ENSOARG00020006189.2"/>
</dbReference>
<protein>
    <submittedName>
        <fullName evidence="1">Uncharacterized protein</fullName>
    </submittedName>
</protein>